<dbReference type="GeneTree" id="ENSGT00940000156715"/>
<keyword evidence="4" id="KW-0597">Phosphoprotein</keyword>
<evidence type="ECO:0000256" key="5">
    <source>
        <dbReference type="ARBA" id="ARBA00022990"/>
    </source>
</evidence>
<dbReference type="Pfam" id="PF00566">
    <property type="entry name" value="RabGAP-TBC"/>
    <property type="match status" value="1"/>
</dbReference>
<name>A0A8C7N6E6_ONCKI</name>
<evidence type="ECO:0000256" key="8">
    <source>
        <dbReference type="ARBA" id="ARBA00059926"/>
    </source>
</evidence>
<dbReference type="InterPro" id="IPR050302">
    <property type="entry name" value="Rab_GAP_TBC_domain"/>
</dbReference>
<dbReference type="SUPFAM" id="SSF47923">
    <property type="entry name" value="Ypt/Rab-GAP domain of gyp1p"/>
    <property type="match status" value="2"/>
</dbReference>
<protein>
    <recommendedName>
        <fullName evidence="10">USP6 N-terminal-like protein</fullName>
    </recommendedName>
</protein>
<organism evidence="12 13">
    <name type="scientific">Oncorhynchus kisutch</name>
    <name type="common">Coho salmon</name>
    <name type="synonym">Salmo kisutch</name>
    <dbReference type="NCBI Taxonomy" id="8019"/>
    <lineage>
        <taxon>Eukaryota</taxon>
        <taxon>Metazoa</taxon>
        <taxon>Chordata</taxon>
        <taxon>Craniata</taxon>
        <taxon>Vertebrata</taxon>
        <taxon>Euteleostomi</taxon>
        <taxon>Actinopterygii</taxon>
        <taxon>Neopterygii</taxon>
        <taxon>Teleostei</taxon>
        <taxon>Protacanthopterygii</taxon>
        <taxon>Salmoniformes</taxon>
        <taxon>Salmonidae</taxon>
        <taxon>Salmoninae</taxon>
        <taxon>Oncorhynchus</taxon>
    </lineage>
</organism>
<evidence type="ECO:0000256" key="2">
    <source>
        <dbReference type="ARBA" id="ARBA00004555"/>
    </source>
</evidence>
<comment type="subunit">
    <text evidence="9">Interacts with EPS8.</text>
</comment>
<dbReference type="SMART" id="SM00164">
    <property type="entry name" value="TBC"/>
    <property type="match status" value="1"/>
</dbReference>
<dbReference type="GO" id="GO:0031267">
    <property type="term" value="F:small GTPase binding"/>
    <property type="evidence" value="ECO:0007669"/>
    <property type="project" value="TreeGrafter"/>
</dbReference>
<evidence type="ECO:0000256" key="3">
    <source>
        <dbReference type="ARBA" id="ARBA00022468"/>
    </source>
</evidence>
<keyword evidence="5" id="KW-0007">Acetylation</keyword>
<evidence type="ECO:0000256" key="4">
    <source>
        <dbReference type="ARBA" id="ARBA00022553"/>
    </source>
</evidence>
<keyword evidence="3" id="KW-0343">GTPase activation</keyword>
<keyword evidence="13" id="KW-1185">Reference proteome</keyword>
<proteinExistence type="predicted"/>
<evidence type="ECO:0000256" key="1">
    <source>
        <dbReference type="ARBA" id="ARBA00004541"/>
    </source>
</evidence>
<dbReference type="Gene3D" id="1.10.10.750">
    <property type="entry name" value="Ypt/Rab-GAP domain of gyp1p, domain 1"/>
    <property type="match status" value="1"/>
</dbReference>
<feature type="domain" description="Rab-GAP TBC" evidence="11">
    <location>
        <begin position="102"/>
        <end position="287"/>
    </location>
</feature>
<accession>A0A8C7N6E6</accession>
<dbReference type="PANTHER" id="PTHR47219:SF19">
    <property type="entry name" value="USP6 N-TERMINAL-LIKE PROTEIN ISOFORM X1"/>
    <property type="match status" value="1"/>
</dbReference>
<evidence type="ECO:0000256" key="9">
    <source>
        <dbReference type="ARBA" id="ARBA00064037"/>
    </source>
</evidence>
<dbReference type="FunFam" id="1.10.472.80:FF:000019">
    <property type="entry name" value="USP6 N-terminal like"/>
    <property type="match status" value="1"/>
</dbReference>
<reference evidence="12" key="1">
    <citation type="submission" date="2025-08" db="UniProtKB">
        <authorList>
            <consortium name="Ensembl"/>
        </authorList>
    </citation>
    <scope>IDENTIFICATION</scope>
</reference>
<dbReference type="Gene3D" id="1.10.8.270">
    <property type="entry name" value="putative rabgap domain of human tbc1 domain family member 14 like domains"/>
    <property type="match status" value="1"/>
</dbReference>
<keyword evidence="6" id="KW-0333">Golgi apparatus</keyword>
<dbReference type="FunFam" id="1.10.8.270:FF:000010">
    <property type="entry name" value="Putative USP6 N-terminal-like protein"/>
    <property type="match status" value="1"/>
</dbReference>
<dbReference type="GO" id="GO:0005096">
    <property type="term" value="F:GTPase activator activity"/>
    <property type="evidence" value="ECO:0007669"/>
    <property type="project" value="UniProtKB-KW"/>
</dbReference>
<dbReference type="Ensembl" id="ENSOKIT00005111695.1">
    <property type="protein sequence ID" value="ENSOKIP00005104213.1"/>
    <property type="gene ID" value="ENSOKIG00005045817.1"/>
</dbReference>
<keyword evidence="7" id="KW-0968">Cytoplasmic vesicle</keyword>
<evidence type="ECO:0000256" key="6">
    <source>
        <dbReference type="ARBA" id="ARBA00023034"/>
    </source>
</evidence>
<dbReference type="GO" id="GO:0031410">
    <property type="term" value="C:cytoplasmic vesicle"/>
    <property type="evidence" value="ECO:0007669"/>
    <property type="project" value="UniProtKB-SubCell"/>
</dbReference>
<comment type="subcellular location">
    <subcellularLocation>
        <location evidence="1">Cytoplasmic vesicle</location>
    </subcellularLocation>
    <subcellularLocation>
        <location evidence="2">Golgi apparatus</location>
    </subcellularLocation>
</comment>
<dbReference type="GO" id="GO:0005794">
    <property type="term" value="C:Golgi apparatus"/>
    <property type="evidence" value="ECO:0007669"/>
    <property type="project" value="UniProtKB-SubCell"/>
</dbReference>
<reference evidence="12" key="2">
    <citation type="submission" date="2025-09" db="UniProtKB">
        <authorList>
            <consortium name="Ensembl"/>
        </authorList>
    </citation>
    <scope>IDENTIFICATION</scope>
</reference>
<dbReference type="Gene3D" id="1.10.472.80">
    <property type="entry name" value="Ypt/Rab-GAP domain of gyp1p, domain 3"/>
    <property type="match status" value="1"/>
</dbReference>
<evidence type="ECO:0000259" key="11">
    <source>
        <dbReference type="PROSITE" id="PS50086"/>
    </source>
</evidence>
<dbReference type="PROSITE" id="PS50086">
    <property type="entry name" value="TBC_RABGAP"/>
    <property type="match status" value="1"/>
</dbReference>
<evidence type="ECO:0000256" key="10">
    <source>
        <dbReference type="ARBA" id="ARBA00070172"/>
    </source>
</evidence>
<gene>
    <name evidence="12" type="primary">USP6NL</name>
    <name evidence="12" type="synonym">LOC109896716</name>
</gene>
<dbReference type="PANTHER" id="PTHR47219">
    <property type="entry name" value="RAB GTPASE-ACTIVATING PROTEIN 1-LIKE"/>
    <property type="match status" value="1"/>
</dbReference>
<evidence type="ECO:0000313" key="13">
    <source>
        <dbReference type="Proteomes" id="UP000694557"/>
    </source>
</evidence>
<comment type="function">
    <text evidence="8">Acts as a GTPase-activating protein for RAB5A and RAB43. Involved in receptor trafficking. In complex with EPS8 inhibits internalization of EGFR. Involved in retrograde transport from the endocytic pathway to the Golgi apparatus. Involved in the transport of Shiga toxin from early and recycling endosomes to the trans-Golgi network. Required for structural integrity of the Golgi complex.</text>
</comment>
<dbReference type="Proteomes" id="UP000694557">
    <property type="component" value="Unassembled WGS sequence"/>
</dbReference>
<dbReference type="AlphaFoldDB" id="A0A8C7N6E6"/>
<evidence type="ECO:0000256" key="7">
    <source>
        <dbReference type="ARBA" id="ARBA00023329"/>
    </source>
</evidence>
<dbReference type="InterPro" id="IPR000195">
    <property type="entry name" value="Rab-GAP-TBC_dom"/>
</dbReference>
<dbReference type="FunFam" id="1.10.10.750:FF:000001">
    <property type="entry name" value="TBC1 domain family member 10A"/>
    <property type="match status" value="1"/>
</dbReference>
<dbReference type="InterPro" id="IPR035969">
    <property type="entry name" value="Rab-GAP_TBC_sf"/>
</dbReference>
<sequence>MTSGTEQDAVLRLEQERAEIVSKYDKGKEGATVEPWEDASFHLYKVIDRFGFVHENELPSYDSVEEKQKHLEVERTSKWLKMMKSWDKYKNSEKLVRRIYKGIPLQLRGEVWCLLLDVPKIKEEKKDFYEKLKLRARGLSPDVRQIDLDVNRTYRDHVMFMTRYDVKQQALFHVLTAYSVYNTEVGYCQGMSQITALLLIYMNEEDAFWALVKLLSGQKHAMHGFFIPGFPKLMRFQEHHDRILKKMMPKLKSHLVRPAEHTHTHSLGEGTPFTLTLRIWDIYILEGERVLTAMSYTVLKLHKKHLLKLSMEDLVEFLQVTLAKDFFFEDDFVIEQLQNNMVELRRSKLELAAPGSLLPPTHLIHTDYSRLYICHTHAD</sequence>
<evidence type="ECO:0000313" key="12">
    <source>
        <dbReference type="Ensembl" id="ENSOKIP00005104213.1"/>
    </source>
</evidence>